<protein>
    <submittedName>
        <fullName evidence="5">ParB/RepB/Spo0J family partition protein</fullName>
    </submittedName>
</protein>
<dbReference type="Gene3D" id="1.10.10.2830">
    <property type="match status" value="1"/>
</dbReference>
<dbReference type="CDD" id="cd16393">
    <property type="entry name" value="SPO0J_N"/>
    <property type="match status" value="1"/>
</dbReference>
<dbReference type="Gene3D" id="3.90.1530.30">
    <property type="match status" value="1"/>
</dbReference>
<dbReference type="InterPro" id="IPR036086">
    <property type="entry name" value="ParB/Sulfiredoxin_sf"/>
</dbReference>
<dbReference type="Pfam" id="PF02195">
    <property type="entry name" value="ParB_N"/>
    <property type="match status" value="1"/>
</dbReference>
<dbReference type="AlphaFoldDB" id="A0A9D9NJ42"/>
<dbReference type="Pfam" id="PF17762">
    <property type="entry name" value="HTH_ParB"/>
    <property type="match status" value="1"/>
</dbReference>
<comment type="caution">
    <text evidence="5">The sequence shown here is derived from an EMBL/GenBank/DDBJ whole genome shotgun (WGS) entry which is preliminary data.</text>
</comment>
<dbReference type="PANTHER" id="PTHR33375">
    <property type="entry name" value="CHROMOSOME-PARTITIONING PROTEIN PARB-RELATED"/>
    <property type="match status" value="1"/>
</dbReference>
<dbReference type="PANTHER" id="PTHR33375:SF1">
    <property type="entry name" value="CHROMOSOME-PARTITIONING PROTEIN PARB-RELATED"/>
    <property type="match status" value="1"/>
</dbReference>
<keyword evidence="3" id="KW-0238">DNA-binding</keyword>
<dbReference type="Proteomes" id="UP000823598">
    <property type="component" value="Unassembled WGS sequence"/>
</dbReference>
<dbReference type="InterPro" id="IPR004437">
    <property type="entry name" value="ParB/RepB/Spo0J"/>
</dbReference>
<comment type="similarity">
    <text evidence="1">Belongs to the ParB family.</text>
</comment>
<accession>A0A9D9NJ42</accession>
<dbReference type="SUPFAM" id="SSF109709">
    <property type="entry name" value="KorB DNA-binding domain-like"/>
    <property type="match status" value="1"/>
</dbReference>
<name>A0A9D9NJ42_9BACT</name>
<dbReference type="NCBIfam" id="TIGR00180">
    <property type="entry name" value="parB_part"/>
    <property type="match status" value="1"/>
</dbReference>
<dbReference type="SUPFAM" id="SSF110849">
    <property type="entry name" value="ParB/Sulfiredoxin"/>
    <property type="match status" value="1"/>
</dbReference>
<dbReference type="GO" id="GO:0045881">
    <property type="term" value="P:positive regulation of sporulation resulting in formation of a cellular spore"/>
    <property type="evidence" value="ECO:0007669"/>
    <property type="project" value="TreeGrafter"/>
</dbReference>
<dbReference type="GO" id="GO:0003677">
    <property type="term" value="F:DNA binding"/>
    <property type="evidence" value="ECO:0007669"/>
    <property type="project" value="UniProtKB-KW"/>
</dbReference>
<organism evidence="5 6">
    <name type="scientific">Candidatus Limisoma faecipullorum</name>
    <dbReference type="NCBI Taxonomy" id="2840854"/>
    <lineage>
        <taxon>Bacteria</taxon>
        <taxon>Pseudomonadati</taxon>
        <taxon>Bacteroidota</taxon>
        <taxon>Bacteroidia</taxon>
        <taxon>Bacteroidales</taxon>
        <taxon>Candidatus Limisoma</taxon>
    </lineage>
</organism>
<dbReference type="InterPro" id="IPR041468">
    <property type="entry name" value="HTH_ParB/Spo0J"/>
</dbReference>
<reference evidence="5" key="2">
    <citation type="journal article" date="2021" name="PeerJ">
        <title>Extensive microbial diversity within the chicken gut microbiome revealed by metagenomics and culture.</title>
        <authorList>
            <person name="Gilroy R."/>
            <person name="Ravi A."/>
            <person name="Getino M."/>
            <person name="Pursley I."/>
            <person name="Horton D.L."/>
            <person name="Alikhan N.F."/>
            <person name="Baker D."/>
            <person name="Gharbi K."/>
            <person name="Hall N."/>
            <person name="Watson M."/>
            <person name="Adriaenssens E.M."/>
            <person name="Foster-Nyarko E."/>
            <person name="Jarju S."/>
            <person name="Secka A."/>
            <person name="Antonio M."/>
            <person name="Oren A."/>
            <person name="Chaudhuri R.R."/>
            <person name="La Ragione R."/>
            <person name="Hildebrand F."/>
            <person name="Pallen M.J."/>
        </authorList>
    </citation>
    <scope>NUCLEOTIDE SEQUENCE</scope>
    <source>
        <strain evidence="5">6919</strain>
    </source>
</reference>
<dbReference type="InterPro" id="IPR057240">
    <property type="entry name" value="ParB_dimer_C"/>
</dbReference>
<dbReference type="SMART" id="SM00470">
    <property type="entry name" value="ParB"/>
    <property type="match status" value="1"/>
</dbReference>
<evidence type="ECO:0000313" key="5">
    <source>
        <dbReference type="EMBL" id="MBO8475669.1"/>
    </source>
</evidence>
<dbReference type="InterPro" id="IPR050336">
    <property type="entry name" value="Chromosome_partition/occlusion"/>
</dbReference>
<reference evidence="5" key="1">
    <citation type="submission" date="2020-10" db="EMBL/GenBank/DDBJ databases">
        <authorList>
            <person name="Gilroy R."/>
        </authorList>
    </citation>
    <scope>NUCLEOTIDE SEQUENCE</scope>
    <source>
        <strain evidence="5">6919</strain>
    </source>
</reference>
<dbReference type="FunFam" id="3.90.1530.30:FF:000001">
    <property type="entry name" value="Chromosome partitioning protein ParB"/>
    <property type="match status" value="1"/>
</dbReference>
<evidence type="ECO:0000313" key="6">
    <source>
        <dbReference type="Proteomes" id="UP000823598"/>
    </source>
</evidence>
<keyword evidence="2" id="KW-0159">Chromosome partition</keyword>
<dbReference type="InterPro" id="IPR003115">
    <property type="entry name" value="ParB_N"/>
</dbReference>
<evidence type="ECO:0000256" key="3">
    <source>
        <dbReference type="ARBA" id="ARBA00023125"/>
    </source>
</evidence>
<sequence length="296" mass="33719">MSHPKRNALGRGLDSLISMDDIQTGGSSAISEIELSQIQPNPEQPRTWFDEDSLEELASSIRELGIIQPLTLRKVGAEHYQIISGERRFRAAKLAGLDSVPAYVRTASDSEITEMALIENIQREDLNAIEIALTFKKLIDQYELTQEQLSARIGKKRATIANFLRLLKLPAEVQLGLRDRRVDMGHARALLAVENPKMQLKLYNEIIKRGLSVRQVEELAKQYNADGQEEVKPVRRQGVSKEYELLKNHLSQSFHTQVQFTCNKQGRGKITFPFKNEQELERLITIFDRLKGNLEN</sequence>
<dbReference type="GO" id="GO:0007059">
    <property type="term" value="P:chromosome segregation"/>
    <property type="evidence" value="ECO:0007669"/>
    <property type="project" value="UniProtKB-KW"/>
</dbReference>
<proteinExistence type="inferred from homology"/>
<feature type="domain" description="ParB-like N-terminal" evidence="4">
    <location>
        <begin position="31"/>
        <end position="121"/>
    </location>
</feature>
<dbReference type="FunFam" id="1.10.10.2830:FF:000001">
    <property type="entry name" value="Chromosome partitioning protein ParB"/>
    <property type="match status" value="1"/>
</dbReference>
<dbReference type="GO" id="GO:0005694">
    <property type="term" value="C:chromosome"/>
    <property type="evidence" value="ECO:0007669"/>
    <property type="project" value="TreeGrafter"/>
</dbReference>
<evidence type="ECO:0000256" key="1">
    <source>
        <dbReference type="ARBA" id="ARBA00006295"/>
    </source>
</evidence>
<dbReference type="Pfam" id="PF23552">
    <property type="entry name" value="ParB_C"/>
    <property type="match status" value="1"/>
</dbReference>
<evidence type="ECO:0000259" key="4">
    <source>
        <dbReference type="SMART" id="SM00470"/>
    </source>
</evidence>
<dbReference type="EMBL" id="JADIMC010000019">
    <property type="protein sequence ID" value="MBO8475669.1"/>
    <property type="molecule type" value="Genomic_DNA"/>
</dbReference>
<gene>
    <name evidence="5" type="ORF">IAB88_01590</name>
</gene>
<evidence type="ECO:0000256" key="2">
    <source>
        <dbReference type="ARBA" id="ARBA00022829"/>
    </source>
</evidence>